<dbReference type="PANTHER" id="PTHR15394:SF3">
    <property type="entry name" value="SERINE HYDROLASE RBBP9"/>
    <property type="match status" value="1"/>
</dbReference>
<dbReference type="EMBL" id="CP043504">
    <property type="protein sequence ID" value="QEO09130.1"/>
    <property type="molecule type" value="Genomic_DNA"/>
</dbReference>
<keyword evidence="1" id="KW-0378">Hydrolase</keyword>
<dbReference type="Pfam" id="PF06821">
    <property type="entry name" value="Ser_hydrolase"/>
    <property type="match status" value="1"/>
</dbReference>
<dbReference type="GO" id="GO:0016787">
    <property type="term" value="F:hydrolase activity"/>
    <property type="evidence" value="ECO:0007669"/>
    <property type="project" value="UniProtKB-KW"/>
</dbReference>
<reference evidence="1 2" key="1">
    <citation type="submission" date="2019-09" db="EMBL/GenBank/DDBJ databases">
        <title>Genome sequencing of strain KACC 19322.</title>
        <authorList>
            <person name="Heo J."/>
            <person name="Kim S.-J."/>
            <person name="Kim J.-S."/>
            <person name="Hong S.-B."/>
            <person name="Kwon S.-W."/>
        </authorList>
    </citation>
    <scope>NUCLEOTIDE SEQUENCE [LARGE SCALE GENOMIC DNA]</scope>
    <source>
        <strain evidence="1 2">KACC 19322</strain>
    </source>
</reference>
<dbReference type="Gene3D" id="3.40.50.1820">
    <property type="entry name" value="alpha/beta hydrolase"/>
    <property type="match status" value="1"/>
</dbReference>
<dbReference type="OrthoDB" id="9804993at2"/>
<dbReference type="KEGG" id="lyk:FLP23_03315"/>
<dbReference type="AlphaFoldDB" id="A0A5C1Y5Z2"/>
<accession>A0A5C1Y5Z2</accession>
<dbReference type="Proteomes" id="UP000322159">
    <property type="component" value="Chromosome"/>
</dbReference>
<evidence type="ECO:0000313" key="1">
    <source>
        <dbReference type="EMBL" id="QEO09130.1"/>
    </source>
</evidence>
<dbReference type="SUPFAM" id="SSF53474">
    <property type="entry name" value="alpha/beta-Hydrolases"/>
    <property type="match status" value="1"/>
</dbReference>
<dbReference type="InterPro" id="IPR010662">
    <property type="entry name" value="RBBP9/YdeN"/>
</dbReference>
<protein>
    <submittedName>
        <fullName evidence="1">Serine hydrolase family protein</fullName>
    </submittedName>
</protein>
<sequence length="190" mass="20067">MPLRRVVILHGYTAHPGKHWFGWLREQLAPLGVVTEVPALPDTEHPDAAAWTDAAVAAIGRIDAHTAVVGHSLGTITAIRALGRVVAEQPDARLGALALVASFVDPVPIYPELDPFTRGLPSLPGLAARIDRRLVLRSDDDPEVPIALTPPVAAGLDAELVVVPGAAHFCESQGVTTLPPLAAWLRQTAP</sequence>
<organism evidence="1 2">
    <name type="scientific">Protaetiibacter larvae</name>
    <dbReference type="NCBI Taxonomy" id="2592654"/>
    <lineage>
        <taxon>Bacteria</taxon>
        <taxon>Bacillati</taxon>
        <taxon>Actinomycetota</taxon>
        <taxon>Actinomycetes</taxon>
        <taxon>Micrococcales</taxon>
        <taxon>Microbacteriaceae</taxon>
        <taxon>Protaetiibacter</taxon>
    </lineage>
</organism>
<name>A0A5C1Y5Z2_9MICO</name>
<proteinExistence type="predicted"/>
<dbReference type="RefSeq" id="WP_149324560.1">
    <property type="nucleotide sequence ID" value="NZ_CP043504.1"/>
</dbReference>
<keyword evidence="2" id="KW-1185">Reference proteome</keyword>
<dbReference type="InterPro" id="IPR029058">
    <property type="entry name" value="AB_hydrolase_fold"/>
</dbReference>
<gene>
    <name evidence="1" type="ORF">FLP23_03315</name>
</gene>
<dbReference type="PANTHER" id="PTHR15394">
    <property type="entry name" value="SERINE HYDROLASE RBBP9"/>
    <property type="match status" value="1"/>
</dbReference>
<evidence type="ECO:0000313" key="2">
    <source>
        <dbReference type="Proteomes" id="UP000322159"/>
    </source>
</evidence>